<dbReference type="EMBL" id="QKOX01000004">
    <property type="protein sequence ID" value="RWT24873.1"/>
    <property type="molecule type" value="Genomic_DNA"/>
</dbReference>
<evidence type="ECO:0000313" key="1">
    <source>
        <dbReference type="EMBL" id="RWT24873.1"/>
    </source>
</evidence>
<accession>A0A443VS78</accession>
<evidence type="ECO:0000313" key="2">
    <source>
        <dbReference type="Proteomes" id="UP000288843"/>
    </source>
</evidence>
<reference evidence="1 2" key="1">
    <citation type="submission" date="2018-06" db="EMBL/GenBank/DDBJ databases">
        <title>Carbapenemase-producing Enterobacteriaceae present in wastewater treatment plant effluent and nearby surface waters in the US.</title>
        <authorList>
            <person name="Mathys D.A."/>
            <person name="Mollenkopf D.F."/>
            <person name="Feicht S.M."/>
            <person name="Adams R.J."/>
            <person name="Albers A.L."/>
            <person name="Stuever D.M."/>
            <person name="Daniels J.B."/>
            <person name="Wittum T.E."/>
        </authorList>
    </citation>
    <scope>NUCLEOTIDE SEQUENCE [LARGE SCALE GENOMIC DNA]</scope>
    <source>
        <strain evidence="1 2">GEO_47_Down_B</strain>
    </source>
</reference>
<proteinExistence type="predicted"/>
<gene>
    <name evidence="1" type="ORF">DN603_05570</name>
</gene>
<comment type="caution">
    <text evidence="1">The sequence shown here is derived from an EMBL/GenBank/DDBJ whole genome shotgun (WGS) entry which is preliminary data.</text>
</comment>
<dbReference type="AlphaFoldDB" id="A0A443VS78"/>
<dbReference type="Proteomes" id="UP000288843">
    <property type="component" value="Unassembled WGS sequence"/>
</dbReference>
<protein>
    <submittedName>
        <fullName evidence="1">Uncharacterized protein</fullName>
    </submittedName>
</protein>
<sequence>MIHPHTPSAVCVLIGHMLSTDFSIYTYANAFCTKNALRSPVYCAESSLSSINKKSRRSYDRRLSLSGVIRGSSAARYAAPISQNARPASQITSRCLSGSS</sequence>
<organism evidence="1 2">
    <name type="scientific">Raoultella planticola</name>
    <name type="common">Klebsiella planticola</name>
    <dbReference type="NCBI Taxonomy" id="575"/>
    <lineage>
        <taxon>Bacteria</taxon>
        <taxon>Pseudomonadati</taxon>
        <taxon>Pseudomonadota</taxon>
        <taxon>Gammaproteobacteria</taxon>
        <taxon>Enterobacterales</taxon>
        <taxon>Enterobacteriaceae</taxon>
        <taxon>Klebsiella/Raoultella group</taxon>
        <taxon>Raoultella</taxon>
    </lineage>
</organism>
<name>A0A443VS78_RAOPL</name>